<dbReference type="InParanoid" id="C5KXG4"/>
<organism evidence="3">
    <name type="scientific">Perkinsus marinus (strain ATCC 50983 / TXsc)</name>
    <dbReference type="NCBI Taxonomy" id="423536"/>
    <lineage>
        <taxon>Eukaryota</taxon>
        <taxon>Sar</taxon>
        <taxon>Alveolata</taxon>
        <taxon>Perkinsozoa</taxon>
        <taxon>Perkinsea</taxon>
        <taxon>Perkinsida</taxon>
        <taxon>Perkinsidae</taxon>
        <taxon>Perkinsus</taxon>
    </lineage>
</organism>
<evidence type="ECO:0000313" key="2">
    <source>
        <dbReference type="EMBL" id="EER10688.1"/>
    </source>
</evidence>
<name>C5KXG4_PERM5</name>
<accession>C5KXG4</accession>
<proteinExistence type="predicted"/>
<gene>
    <name evidence="2" type="ORF">Pmar_PMAR000721</name>
</gene>
<dbReference type="RefSeq" id="XP_002778893.1">
    <property type="nucleotide sequence ID" value="XM_002778847.1"/>
</dbReference>
<dbReference type="AlphaFoldDB" id="C5KXG4"/>
<keyword evidence="1" id="KW-0175">Coiled coil</keyword>
<dbReference type="EMBL" id="GG677256">
    <property type="protein sequence ID" value="EER10688.1"/>
    <property type="molecule type" value="Genomic_DNA"/>
</dbReference>
<keyword evidence="3" id="KW-1185">Reference proteome</keyword>
<evidence type="ECO:0000256" key="1">
    <source>
        <dbReference type="SAM" id="Coils"/>
    </source>
</evidence>
<sequence length="132" mass="14889">MQIAYGQVSSLSESQMVLNNQRRLLADQLETARAQVEQCKAENSRLKADIEVKVSGLVTDLHACACVEFQAMRERRRDASGHDSVLARAVSQSSKLGGAKLEFYREQMSILARENQRLKARLSDYESCRRPT</sequence>
<dbReference type="Proteomes" id="UP000007800">
    <property type="component" value="Unassembled WGS sequence"/>
</dbReference>
<dbReference type="GeneID" id="9038998"/>
<evidence type="ECO:0000313" key="3">
    <source>
        <dbReference type="Proteomes" id="UP000007800"/>
    </source>
</evidence>
<protein>
    <submittedName>
        <fullName evidence="2">Uncharacterized protein</fullName>
    </submittedName>
</protein>
<reference evidence="2 3" key="1">
    <citation type="submission" date="2008-07" db="EMBL/GenBank/DDBJ databases">
        <authorList>
            <person name="El-Sayed N."/>
            <person name="Caler E."/>
            <person name="Inman J."/>
            <person name="Amedeo P."/>
            <person name="Hass B."/>
            <person name="Wortman J."/>
        </authorList>
    </citation>
    <scope>NUCLEOTIDE SEQUENCE [LARGE SCALE GENOMIC DNA]</scope>
    <source>
        <strain evidence="3">ATCC 50983 / TXsc</strain>
    </source>
</reference>
<feature type="coiled-coil region" evidence="1">
    <location>
        <begin position="22"/>
        <end position="49"/>
    </location>
</feature>